<comment type="caution">
    <text evidence="3">The sequence shown here is derived from an EMBL/GenBank/DDBJ whole genome shotgun (WGS) entry which is preliminary data.</text>
</comment>
<feature type="region of interest" description="Disordered" evidence="2">
    <location>
        <begin position="387"/>
        <end position="411"/>
    </location>
</feature>
<feature type="repeat" description="RCC1" evidence="1">
    <location>
        <begin position="23"/>
        <end position="77"/>
    </location>
</feature>
<dbReference type="PROSITE" id="PS50012">
    <property type="entry name" value="RCC1_3"/>
    <property type="match status" value="3"/>
</dbReference>
<accession>A0AAE0LAS4</accession>
<proteinExistence type="predicted"/>
<sequence length="411" mass="42567">MAGLVVVKVASGHDHALYLTRGGEVYAAGGNAYGQLGLGSSANQSAAVVVRFSGAEDGVGASFIAAGRFFSLFLLSDGTCMSAGYNHVGQLGNGRTWGVDPSLSPTACMYGYEVADISAGLEHSLFLTTDKRAFAAGSNMFGQLGNGEVTTQPNSLATEISVLLSAPPPPPSPPPPPNPPSLGLHLFLLIPLKLFRQALTLSMDASHFSLTASHLIATPTLPGPPSLPTAQPATLAPVTRSPASAASTSPTSRSNLTFSPTSTPTVAPTSREYPVQISAGGRHSMVLMSDGSVYTFGDNANWQLGDLSTINRPTITPVVPDLTIAKVFAGYAHSFFLTQASRARGVNISLRRQEGLGGRAERLRKRSDGLVGRRIPVQILVGGRRRGGSGAQGWTGLATRDGEWMGGGSAG</sequence>
<gene>
    <name evidence="3" type="ORF">CYMTET_13713</name>
</gene>
<dbReference type="InterPro" id="IPR051553">
    <property type="entry name" value="Ran_GTPase-activating"/>
</dbReference>
<dbReference type="PANTHER" id="PTHR45982:SF1">
    <property type="entry name" value="REGULATOR OF CHROMOSOME CONDENSATION"/>
    <property type="match status" value="1"/>
</dbReference>
<protein>
    <submittedName>
        <fullName evidence="3">Uncharacterized protein</fullName>
    </submittedName>
</protein>
<dbReference type="InterPro" id="IPR009091">
    <property type="entry name" value="RCC1/BLIP-II"/>
</dbReference>
<evidence type="ECO:0000313" key="3">
    <source>
        <dbReference type="EMBL" id="KAK3278343.1"/>
    </source>
</evidence>
<dbReference type="InterPro" id="IPR000408">
    <property type="entry name" value="Reg_chr_condens"/>
</dbReference>
<dbReference type="AlphaFoldDB" id="A0AAE0LAS4"/>
<feature type="repeat" description="RCC1" evidence="1">
    <location>
        <begin position="78"/>
        <end position="130"/>
    </location>
</feature>
<reference evidence="3 4" key="1">
    <citation type="journal article" date="2015" name="Genome Biol. Evol.">
        <title>Comparative Genomics of a Bacterivorous Green Alga Reveals Evolutionary Causalities and Consequences of Phago-Mixotrophic Mode of Nutrition.</title>
        <authorList>
            <person name="Burns J.A."/>
            <person name="Paasch A."/>
            <person name="Narechania A."/>
            <person name="Kim E."/>
        </authorList>
    </citation>
    <scope>NUCLEOTIDE SEQUENCE [LARGE SCALE GENOMIC DNA]</scope>
    <source>
        <strain evidence="3 4">PLY_AMNH</strain>
    </source>
</reference>
<dbReference type="GO" id="GO:0005737">
    <property type="term" value="C:cytoplasm"/>
    <property type="evidence" value="ECO:0007669"/>
    <property type="project" value="TreeGrafter"/>
</dbReference>
<organism evidence="3 4">
    <name type="scientific">Cymbomonas tetramitiformis</name>
    <dbReference type="NCBI Taxonomy" id="36881"/>
    <lineage>
        <taxon>Eukaryota</taxon>
        <taxon>Viridiplantae</taxon>
        <taxon>Chlorophyta</taxon>
        <taxon>Pyramimonadophyceae</taxon>
        <taxon>Pyramimonadales</taxon>
        <taxon>Pyramimonadaceae</taxon>
        <taxon>Cymbomonas</taxon>
    </lineage>
</organism>
<keyword evidence="4" id="KW-1185">Reference proteome</keyword>
<dbReference type="PANTHER" id="PTHR45982">
    <property type="entry name" value="REGULATOR OF CHROMOSOME CONDENSATION"/>
    <property type="match status" value="1"/>
</dbReference>
<dbReference type="EMBL" id="LGRX02005507">
    <property type="protein sequence ID" value="KAK3278343.1"/>
    <property type="molecule type" value="Genomic_DNA"/>
</dbReference>
<evidence type="ECO:0000313" key="4">
    <source>
        <dbReference type="Proteomes" id="UP001190700"/>
    </source>
</evidence>
<dbReference type="PROSITE" id="PS00626">
    <property type="entry name" value="RCC1_2"/>
    <property type="match status" value="2"/>
</dbReference>
<dbReference type="Gene3D" id="2.130.10.30">
    <property type="entry name" value="Regulator of chromosome condensation 1/beta-lactamase-inhibitor protein II"/>
    <property type="match status" value="2"/>
</dbReference>
<dbReference type="Pfam" id="PF13540">
    <property type="entry name" value="RCC1_2"/>
    <property type="match status" value="4"/>
</dbReference>
<feature type="repeat" description="RCC1" evidence="1">
    <location>
        <begin position="291"/>
        <end position="340"/>
    </location>
</feature>
<dbReference type="PRINTS" id="PR00633">
    <property type="entry name" value="RCCNDNSATION"/>
</dbReference>
<name>A0AAE0LAS4_9CHLO</name>
<dbReference type="SUPFAM" id="SSF50985">
    <property type="entry name" value="RCC1/BLIP-II"/>
    <property type="match status" value="1"/>
</dbReference>
<evidence type="ECO:0000256" key="2">
    <source>
        <dbReference type="SAM" id="MobiDB-lite"/>
    </source>
</evidence>
<feature type="compositionally biased region" description="Low complexity" evidence="2">
    <location>
        <begin position="239"/>
        <end position="269"/>
    </location>
</feature>
<dbReference type="Proteomes" id="UP001190700">
    <property type="component" value="Unassembled WGS sequence"/>
</dbReference>
<dbReference type="GO" id="GO:0005085">
    <property type="term" value="F:guanyl-nucleotide exchange factor activity"/>
    <property type="evidence" value="ECO:0007669"/>
    <property type="project" value="TreeGrafter"/>
</dbReference>
<evidence type="ECO:0000256" key="1">
    <source>
        <dbReference type="PROSITE-ProRule" id="PRU00235"/>
    </source>
</evidence>
<feature type="region of interest" description="Disordered" evidence="2">
    <location>
        <begin position="221"/>
        <end position="269"/>
    </location>
</feature>